<dbReference type="InterPro" id="IPR027410">
    <property type="entry name" value="TCP-1-like_intermed_sf"/>
</dbReference>
<protein>
    <submittedName>
        <fullName evidence="5">TCP-1/cpn60 chaperonin family-domain-containing protein</fullName>
    </submittedName>
</protein>
<dbReference type="GO" id="GO:0140662">
    <property type="term" value="F:ATP-dependent protein folding chaperone"/>
    <property type="evidence" value="ECO:0007669"/>
    <property type="project" value="InterPro"/>
</dbReference>
<keyword evidence="4" id="KW-0143">Chaperone</keyword>
<evidence type="ECO:0000313" key="5">
    <source>
        <dbReference type="EMBL" id="KAG6370315.1"/>
    </source>
</evidence>
<keyword evidence="2" id="KW-0547">Nucleotide-binding</keyword>
<reference evidence="5" key="1">
    <citation type="submission" date="2021-03" db="EMBL/GenBank/DDBJ databases">
        <title>Evolutionary innovations through gain and loss of genes in the ectomycorrhizal Boletales.</title>
        <authorList>
            <person name="Wu G."/>
            <person name="Miyauchi S."/>
            <person name="Morin E."/>
            <person name="Yang Z.-L."/>
            <person name="Xu J."/>
            <person name="Martin F.M."/>
        </authorList>
    </citation>
    <scope>NUCLEOTIDE SEQUENCE</scope>
    <source>
        <strain evidence="5">BR01</strain>
    </source>
</reference>
<keyword evidence="3" id="KW-0067">ATP-binding</keyword>
<dbReference type="GO" id="GO:0005524">
    <property type="term" value="F:ATP binding"/>
    <property type="evidence" value="ECO:0007669"/>
    <property type="project" value="UniProtKB-KW"/>
</dbReference>
<evidence type="ECO:0000313" key="6">
    <source>
        <dbReference type="Proteomes" id="UP000683000"/>
    </source>
</evidence>
<gene>
    <name evidence="5" type="ORF">JVT61DRAFT_12268</name>
</gene>
<dbReference type="InterPro" id="IPR017998">
    <property type="entry name" value="Chaperone_TCP-1"/>
</dbReference>
<dbReference type="Gene3D" id="1.10.560.10">
    <property type="entry name" value="GroEL-like equatorial domain"/>
    <property type="match status" value="1"/>
</dbReference>
<sequence length="623" mass="68254">MSSSLRRASQVDTAQHVFERAKVSAIRRVRESDNNHVEDLRESDVGTGCRPFHIEKIGGEYFTFLTACTNPKACTILLRGPSKNILNEINRNLADALSVMRNMYFDPILAPGGGATEMAISIGLHAKARSVWTVLVDGPTTRLADSILVGTAASGLRSRLAGIGRLCTTLMSLAAHPLQTPLDPAKYVPYTPRQRQPTTTSAKPHQATLRSLALHPTAIGWAILATLLLPAESTLDPITVEFVQDHLVLCDLASRQNTAVVSLSGLRGHILNDLLTFRSTLHRSINAFHGLWSPSASRPASLDALPPLPSLPTESSYPSFAVSAFTATIPPPFERRNRPYSPTPSWRPWCLSILFSPPIHVLCISLWPETFHPPSLIPTTATTSADIDSTIDISAIVIDTDISRSEIATGIISALKGEITIALNDQPPWDRRTRTHDISGNPNRIVYAVNGALDQPDELADKFQVFYRTVESELRNGGHAQADGPDVEPAPVQVDEAQIRDILETIEATSSALNMLDLGLEHLDADIDIGDANHEAVDAVVRACGQSIWISPFAHPARRRLFWSLPIHLSLVMRRLHDAFVSREMRIFTFLTTRINSKACMIDGNLADALFVARSMYFNLIGN</sequence>
<organism evidence="5 6">
    <name type="scientific">Boletus reticuloceps</name>
    <dbReference type="NCBI Taxonomy" id="495285"/>
    <lineage>
        <taxon>Eukaryota</taxon>
        <taxon>Fungi</taxon>
        <taxon>Dikarya</taxon>
        <taxon>Basidiomycota</taxon>
        <taxon>Agaricomycotina</taxon>
        <taxon>Agaricomycetes</taxon>
        <taxon>Agaricomycetidae</taxon>
        <taxon>Boletales</taxon>
        <taxon>Boletineae</taxon>
        <taxon>Boletaceae</taxon>
        <taxon>Boletoideae</taxon>
        <taxon>Boletus</taxon>
    </lineage>
</organism>
<evidence type="ECO:0000256" key="1">
    <source>
        <dbReference type="ARBA" id="ARBA00008020"/>
    </source>
</evidence>
<dbReference type="OrthoDB" id="10264848at2759"/>
<dbReference type="Gene3D" id="3.30.260.10">
    <property type="entry name" value="TCP-1-like chaperonin intermediate domain"/>
    <property type="match status" value="1"/>
</dbReference>
<dbReference type="InterPro" id="IPR002423">
    <property type="entry name" value="Cpn60/GroEL/TCP-1"/>
</dbReference>
<dbReference type="PANTHER" id="PTHR11353">
    <property type="entry name" value="CHAPERONIN"/>
    <property type="match status" value="1"/>
</dbReference>
<name>A0A8I2YEE5_9AGAM</name>
<dbReference type="SUPFAM" id="SSF54849">
    <property type="entry name" value="GroEL-intermediate domain like"/>
    <property type="match status" value="1"/>
</dbReference>
<evidence type="ECO:0000256" key="4">
    <source>
        <dbReference type="ARBA" id="ARBA00023186"/>
    </source>
</evidence>
<evidence type="ECO:0000256" key="3">
    <source>
        <dbReference type="ARBA" id="ARBA00022840"/>
    </source>
</evidence>
<dbReference type="Proteomes" id="UP000683000">
    <property type="component" value="Unassembled WGS sequence"/>
</dbReference>
<accession>A0A8I2YEE5</accession>
<comment type="similarity">
    <text evidence="1">Belongs to the TCP-1 chaperonin family.</text>
</comment>
<evidence type="ECO:0000256" key="2">
    <source>
        <dbReference type="ARBA" id="ARBA00022741"/>
    </source>
</evidence>
<dbReference type="Pfam" id="PF00118">
    <property type="entry name" value="Cpn60_TCP1"/>
    <property type="match status" value="1"/>
</dbReference>
<dbReference type="InterPro" id="IPR027409">
    <property type="entry name" value="GroEL-like_apical_dom_sf"/>
</dbReference>
<dbReference type="EMBL" id="JAGFBS010000054">
    <property type="protein sequence ID" value="KAG6370315.1"/>
    <property type="molecule type" value="Genomic_DNA"/>
</dbReference>
<comment type="caution">
    <text evidence="5">The sequence shown here is derived from an EMBL/GenBank/DDBJ whole genome shotgun (WGS) entry which is preliminary data.</text>
</comment>
<dbReference type="Gene3D" id="3.50.7.10">
    <property type="entry name" value="GroEL"/>
    <property type="match status" value="1"/>
</dbReference>
<keyword evidence="6" id="KW-1185">Reference proteome</keyword>
<dbReference type="InterPro" id="IPR027413">
    <property type="entry name" value="GROEL-like_equatorial_sf"/>
</dbReference>
<proteinExistence type="inferred from homology"/>
<dbReference type="AlphaFoldDB" id="A0A8I2YEE5"/>